<accession>A0ACB6ZG17</accession>
<reference evidence="1" key="2">
    <citation type="journal article" date="2020" name="Nat. Commun.">
        <title>Large-scale genome sequencing of mycorrhizal fungi provides insights into the early evolution of symbiotic traits.</title>
        <authorList>
            <person name="Miyauchi S."/>
            <person name="Kiss E."/>
            <person name="Kuo A."/>
            <person name="Drula E."/>
            <person name="Kohler A."/>
            <person name="Sanchez-Garcia M."/>
            <person name="Morin E."/>
            <person name="Andreopoulos B."/>
            <person name="Barry K.W."/>
            <person name="Bonito G."/>
            <person name="Buee M."/>
            <person name="Carver A."/>
            <person name="Chen C."/>
            <person name="Cichocki N."/>
            <person name="Clum A."/>
            <person name="Culley D."/>
            <person name="Crous P.W."/>
            <person name="Fauchery L."/>
            <person name="Girlanda M."/>
            <person name="Hayes R.D."/>
            <person name="Keri Z."/>
            <person name="LaButti K."/>
            <person name="Lipzen A."/>
            <person name="Lombard V."/>
            <person name="Magnuson J."/>
            <person name="Maillard F."/>
            <person name="Murat C."/>
            <person name="Nolan M."/>
            <person name="Ohm R.A."/>
            <person name="Pangilinan J."/>
            <person name="Pereira M.F."/>
            <person name="Perotto S."/>
            <person name="Peter M."/>
            <person name="Pfister S."/>
            <person name="Riley R."/>
            <person name="Sitrit Y."/>
            <person name="Stielow J.B."/>
            <person name="Szollosi G."/>
            <person name="Zifcakova L."/>
            <person name="Stursova M."/>
            <person name="Spatafora J.W."/>
            <person name="Tedersoo L."/>
            <person name="Vaario L.M."/>
            <person name="Yamada A."/>
            <person name="Yan M."/>
            <person name="Wang P."/>
            <person name="Xu J."/>
            <person name="Bruns T."/>
            <person name="Baldrian P."/>
            <person name="Vilgalys R."/>
            <person name="Dunand C."/>
            <person name="Henrissat B."/>
            <person name="Grigoriev I.V."/>
            <person name="Hibbett D."/>
            <person name="Nagy L.G."/>
            <person name="Martin F.M."/>
        </authorList>
    </citation>
    <scope>NUCLEOTIDE SEQUENCE</scope>
    <source>
        <strain evidence="1">P2</strain>
    </source>
</reference>
<name>A0ACB6ZG17_THEGA</name>
<reference evidence="1" key="1">
    <citation type="submission" date="2019-10" db="EMBL/GenBank/DDBJ databases">
        <authorList>
            <consortium name="DOE Joint Genome Institute"/>
            <person name="Kuo A."/>
            <person name="Miyauchi S."/>
            <person name="Kiss E."/>
            <person name="Drula E."/>
            <person name="Kohler A."/>
            <person name="Sanchez-Garcia M."/>
            <person name="Andreopoulos B."/>
            <person name="Barry K.W."/>
            <person name="Bonito G."/>
            <person name="Buee M."/>
            <person name="Carver A."/>
            <person name="Chen C."/>
            <person name="Cichocki N."/>
            <person name="Clum A."/>
            <person name="Culley D."/>
            <person name="Crous P.W."/>
            <person name="Fauchery L."/>
            <person name="Girlanda M."/>
            <person name="Hayes R."/>
            <person name="Keri Z."/>
            <person name="Labutti K."/>
            <person name="Lipzen A."/>
            <person name="Lombard V."/>
            <person name="Magnuson J."/>
            <person name="Maillard F."/>
            <person name="Morin E."/>
            <person name="Murat C."/>
            <person name="Nolan M."/>
            <person name="Ohm R."/>
            <person name="Pangilinan J."/>
            <person name="Pereira M."/>
            <person name="Perotto S."/>
            <person name="Peter M."/>
            <person name="Riley R."/>
            <person name="Sitrit Y."/>
            <person name="Stielow B."/>
            <person name="Szollosi G."/>
            <person name="Zifcakova L."/>
            <person name="Stursova M."/>
            <person name="Spatafora J.W."/>
            <person name="Tedersoo L."/>
            <person name="Vaario L.-M."/>
            <person name="Yamada A."/>
            <person name="Yan M."/>
            <person name="Wang P."/>
            <person name="Xu J."/>
            <person name="Bruns T."/>
            <person name="Baldrian P."/>
            <person name="Vilgalys R."/>
            <person name="Henrissat B."/>
            <person name="Grigoriev I.V."/>
            <person name="Hibbett D."/>
            <person name="Nagy L.G."/>
            <person name="Martin F.M."/>
        </authorList>
    </citation>
    <scope>NUCLEOTIDE SEQUENCE</scope>
    <source>
        <strain evidence="1">P2</strain>
    </source>
</reference>
<protein>
    <submittedName>
        <fullName evidence="1">Uncharacterized protein</fullName>
    </submittedName>
</protein>
<dbReference type="EMBL" id="MU118012">
    <property type="protein sequence ID" value="KAF9648542.1"/>
    <property type="molecule type" value="Genomic_DNA"/>
</dbReference>
<dbReference type="Proteomes" id="UP000886501">
    <property type="component" value="Unassembled WGS sequence"/>
</dbReference>
<evidence type="ECO:0000313" key="1">
    <source>
        <dbReference type="EMBL" id="KAF9648542.1"/>
    </source>
</evidence>
<proteinExistence type="predicted"/>
<organism evidence="1 2">
    <name type="scientific">Thelephora ganbajun</name>
    <name type="common">Ganba fungus</name>
    <dbReference type="NCBI Taxonomy" id="370292"/>
    <lineage>
        <taxon>Eukaryota</taxon>
        <taxon>Fungi</taxon>
        <taxon>Dikarya</taxon>
        <taxon>Basidiomycota</taxon>
        <taxon>Agaricomycotina</taxon>
        <taxon>Agaricomycetes</taxon>
        <taxon>Thelephorales</taxon>
        <taxon>Thelephoraceae</taxon>
        <taxon>Thelephora</taxon>
    </lineage>
</organism>
<comment type="caution">
    <text evidence="1">The sequence shown here is derived from an EMBL/GenBank/DDBJ whole genome shotgun (WGS) entry which is preliminary data.</text>
</comment>
<evidence type="ECO:0000313" key="2">
    <source>
        <dbReference type="Proteomes" id="UP000886501"/>
    </source>
</evidence>
<gene>
    <name evidence="1" type="ORF">BDM02DRAFT_2248029</name>
</gene>
<sequence length="223" mass="24463">MNSTVHHPQHLIESSRRVLELATSPSPSLREILAAFKLSKGQDGDCQLLLAVLNAKSAEDQRTAAIANLHARLLESQPDKCHATTSPPPTYSVPRLHIPSPVSSPQSYSPYSPSTQHSEISTPASSYEPPRSHRLSPRPTKKYRRSPYERPIRISDGDVGSRGSKYNYDPHHFSCSSNGSDVSSPRPREAMSIGTLLSARGALLEDDERGVSSERSTSRKLSQ</sequence>
<keyword evidence="2" id="KW-1185">Reference proteome</keyword>